<name>A0ABY2RGF8_9NOCA</name>
<proteinExistence type="predicted"/>
<sequence>MELGRPAVLAAPDGTVQWWSAKHPEEPLDTYPDFAAAIRKLLTDLWELDTDDDDRTAVAELLLPTEQVEAGLVPVER</sequence>
<reference evidence="1 2" key="1">
    <citation type="submission" date="2019-04" db="EMBL/GenBank/DDBJ databases">
        <title>Rhodococcus oryzae sp. nov., a novel actinomycete isolated from rhizosphere soil of rice (Oryza sativa L.).</title>
        <authorList>
            <person name="Li C."/>
        </authorList>
    </citation>
    <scope>NUCLEOTIDE SEQUENCE [LARGE SCALE GENOMIC DNA]</scope>
    <source>
        <strain evidence="1 2">NEAU-CX67</strain>
    </source>
</reference>
<dbReference type="RefSeq" id="WP_136911159.1">
    <property type="nucleotide sequence ID" value="NZ_SUMD01000009.1"/>
</dbReference>
<comment type="caution">
    <text evidence="1">The sequence shown here is derived from an EMBL/GenBank/DDBJ whole genome shotgun (WGS) entry which is preliminary data.</text>
</comment>
<evidence type="ECO:0000313" key="1">
    <source>
        <dbReference type="EMBL" id="TJZ76010.1"/>
    </source>
</evidence>
<dbReference type="EMBL" id="SUMD01000009">
    <property type="protein sequence ID" value="TJZ76010.1"/>
    <property type="molecule type" value="Genomic_DNA"/>
</dbReference>
<accession>A0ABY2RGF8</accession>
<gene>
    <name evidence="1" type="ORF">FCG67_18500</name>
</gene>
<protein>
    <submittedName>
        <fullName evidence="1">Uncharacterized protein</fullName>
    </submittedName>
</protein>
<dbReference type="Proteomes" id="UP000305109">
    <property type="component" value="Unassembled WGS sequence"/>
</dbReference>
<keyword evidence="2" id="KW-1185">Reference proteome</keyword>
<evidence type="ECO:0000313" key="2">
    <source>
        <dbReference type="Proteomes" id="UP000305109"/>
    </source>
</evidence>
<organism evidence="1 2">
    <name type="scientific">Rhodococcus oryzae</name>
    <dbReference type="NCBI Taxonomy" id="2571143"/>
    <lineage>
        <taxon>Bacteria</taxon>
        <taxon>Bacillati</taxon>
        <taxon>Actinomycetota</taxon>
        <taxon>Actinomycetes</taxon>
        <taxon>Mycobacteriales</taxon>
        <taxon>Nocardiaceae</taxon>
        <taxon>Rhodococcus</taxon>
    </lineage>
</organism>